<dbReference type="PANTHER" id="PTHR30047:SF7">
    <property type="entry name" value="HIGH-AFFINITY CHOLINE TRANSPORT PROTEIN"/>
    <property type="match status" value="1"/>
</dbReference>
<proteinExistence type="inferred from homology"/>
<feature type="transmembrane region" description="Helical" evidence="9">
    <location>
        <begin position="267"/>
        <end position="287"/>
    </location>
</feature>
<feature type="transmembrane region" description="Helical" evidence="9">
    <location>
        <begin position="17"/>
        <end position="35"/>
    </location>
</feature>
<dbReference type="Pfam" id="PF02028">
    <property type="entry name" value="BCCT"/>
    <property type="match status" value="1"/>
</dbReference>
<feature type="transmembrane region" description="Helical" evidence="9">
    <location>
        <begin position="144"/>
        <end position="166"/>
    </location>
</feature>
<keyword evidence="4" id="KW-1003">Cell membrane</keyword>
<reference evidence="10 11" key="1">
    <citation type="submission" date="2020-08" db="EMBL/GenBank/DDBJ databases">
        <title>Genome sequence of Phycicoccus endophyticus JCM 31784T.</title>
        <authorList>
            <person name="Hyun D.-W."/>
            <person name="Bae J.-W."/>
        </authorList>
    </citation>
    <scope>NUCLEOTIDE SEQUENCE [LARGE SCALE GENOMIC DNA]</scope>
    <source>
        <strain evidence="10 11">JCM 31784</strain>
    </source>
</reference>
<dbReference type="GO" id="GO:0005886">
    <property type="term" value="C:plasma membrane"/>
    <property type="evidence" value="ECO:0007669"/>
    <property type="project" value="UniProtKB-SubCell"/>
</dbReference>
<dbReference type="Proteomes" id="UP000515976">
    <property type="component" value="Chromosome"/>
</dbReference>
<accession>A0A7G9R664</accession>
<dbReference type="AlphaFoldDB" id="A0A7G9R664"/>
<feature type="transmembrane region" description="Helical" evidence="9">
    <location>
        <begin position="325"/>
        <end position="342"/>
    </location>
</feature>
<keyword evidence="6 9" id="KW-1133">Transmembrane helix</keyword>
<gene>
    <name evidence="10" type="ORF">H9L10_13365</name>
</gene>
<evidence type="ECO:0000256" key="9">
    <source>
        <dbReference type="SAM" id="Phobius"/>
    </source>
</evidence>
<evidence type="ECO:0000256" key="4">
    <source>
        <dbReference type="ARBA" id="ARBA00022475"/>
    </source>
</evidence>
<feature type="transmembrane region" description="Helical" evidence="9">
    <location>
        <begin position="235"/>
        <end position="255"/>
    </location>
</feature>
<organism evidence="10 11">
    <name type="scientific">Phycicoccus endophyticus</name>
    <dbReference type="NCBI Taxonomy" id="1690220"/>
    <lineage>
        <taxon>Bacteria</taxon>
        <taxon>Bacillati</taxon>
        <taxon>Actinomycetota</taxon>
        <taxon>Actinomycetes</taxon>
        <taxon>Micrococcales</taxon>
        <taxon>Intrasporangiaceae</taxon>
        <taxon>Phycicoccus</taxon>
    </lineage>
</organism>
<keyword evidence="3" id="KW-0813">Transport</keyword>
<evidence type="ECO:0000256" key="8">
    <source>
        <dbReference type="SAM" id="MobiDB-lite"/>
    </source>
</evidence>
<feature type="transmembrane region" description="Helical" evidence="9">
    <location>
        <begin position="95"/>
        <end position="115"/>
    </location>
</feature>
<sequence>MPPEPGRDARRITAPRVFWPALSIIVGFVALALLAPGWTGKVFTTLNDTVVGDLGWYYILIVSGFIAFSLWAALGPMGRVVLGKDDEKPDFSLTAWFAMLFAAGMGIGLVFWGVAEPLSHFASPPPGTGPTDAEKARAATDATYLHWGLHAWGIYVVVGLAMAYAIHRKGRPVSIRWALEPLLGDRVKGGLGDAIDVIAVVGTLFGVATSLGFGVMQVGAGLEFLGVVGKAGTGLLVLLIIGITAMATTSVVTGLDKGIKFLSNLNMGVAGALMLLVLVLGPTVFLLGDFVSSVGSYVSNFFTLSFRTLSFQGEDGTSWLSGWTTFYWGWWMSWAPFVGVFIARISKGRTVREFVTGVLLVPTVVTFLWFAVFGGTGIHREIFGEGGFIDAKGGVDQDSALFQLLEGLPWSGLLSVVAILLVVVFFVTSSDSGSFVVDMLASGGDPEPPTWSRVLWALLEGAVAIALLTAGGGGLTALQTAAILLALPFSLVMIGMVVSTARVLLREHGRMERAERRLLADEIAGHIARTPDLRERVAAAAGDDGTAGEAGRPPAARPGTGGSGPGTP</sequence>
<evidence type="ECO:0000313" key="11">
    <source>
        <dbReference type="Proteomes" id="UP000515976"/>
    </source>
</evidence>
<evidence type="ECO:0000256" key="7">
    <source>
        <dbReference type="ARBA" id="ARBA00023136"/>
    </source>
</evidence>
<dbReference type="EMBL" id="CP060712">
    <property type="protein sequence ID" value="QNN51089.1"/>
    <property type="molecule type" value="Genomic_DNA"/>
</dbReference>
<keyword evidence="7 9" id="KW-0472">Membrane</keyword>
<feature type="region of interest" description="Disordered" evidence="8">
    <location>
        <begin position="536"/>
        <end position="568"/>
    </location>
</feature>
<evidence type="ECO:0000256" key="2">
    <source>
        <dbReference type="ARBA" id="ARBA00005658"/>
    </source>
</evidence>
<evidence type="ECO:0000256" key="3">
    <source>
        <dbReference type="ARBA" id="ARBA00022448"/>
    </source>
</evidence>
<dbReference type="PANTHER" id="PTHR30047">
    <property type="entry name" value="HIGH-AFFINITY CHOLINE TRANSPORT PROTEIN-RELATED"/>
    <property type="match status" value="1"/>
</dbReference>
<dbReference type="NCBIfam" id="TIGR00842">
    <property type="entry name" value="bcct"/>
    <property type="match status" value="1"/>
</dbReference>
<name>A0A7G9R664_9MICO</name>
<feature type="transmembrane region" description="Helical" evidence="9">
    <location>
        <begin position="354"/>
        <end position="373"/>
    </location>
</feature>
<feature type="transmembrane region" description="Helical" evidence="9">
    <location>
        <begin position="408"/>
        <end position="427"/>
    </location>
</feature>
<feature type="transmembrane region" description="Helical" evidence="9">
    <location>
        <begin position="454"/>
        <end position="475"/>
    </location>
</feature>
<feature type="compositionally biased region" description="Low complexity" evidence="8">
    <location>
        <begin position="538"/>
        <end position="558"/>
    </location>
</feature>
<feature type="transmembrane region" description="Helical" evidence="9">
    <location>
        <begin position="194"/>
        <end position="215"/>
    </location>
</feature>
<evidence type="ECO:0000256" key="5">
    <source>
        <dbReference type="ARBA" id="ARBA00022692"/>
    </source>
</evidence>
<keyword evidence="5 9" id="KW-0812">Transmembrane</keyword>
<dbReference type="KEGG" id="pei:H9L10_13365"/>
<protein>
    <submittedName>
        <fullName evidence="10">BCCT family transporter</fullName>
    </submittedName>
</protein>
<feature type="transmembrane region" description="Helical" evidence="9">
    <location>
        <begin position="481"/>
        <end position="505"/>
    </location>
</feature>
<feature type="transmembrane region" description="Helical" evidence="9">
    <location>
        <begin position="55"/>
        <end position="74"/>
    </location>
</feature>
<evidence type="ECO:0000313" key="10">
    <source>
        <dbReference type="EMBL" id="QNN51089.1"/>
    </source>
</evidence>
<comment type="similarity">
    <text evidence="2">Belongs to the BCCT transporter (TC 2.A.15) family.</text>
</comment>
<keyword evidence="11" id="KW-1185">Reference proteome</keyword>
<dbReference type="GO" id="GO:0022857">
    <property type="term" value="F:transmembrane transporter activity"/>
    <property type="evidence" value="ECO:0007669"/>
    <property type="project" value="InterPro"/>
</dbReference>
<dbReference type="InterPro" id="IPR000060">
    <property type="entry name" value="BCCT_transptr"/>
</dbReference>
<feature type="compositionally biased region" description="Gly residues" evidence="8">
    <location>
        <begin position="559"/>
        <end position="568"/>
    </location>
</feature>
<evidence type="ECO:0000256" key="1">
    <source>
        <dbReference type="ARBA" id="ARBA00004651"/>
    </source>
</evidence>
<evidence type="ECO:0000256" key="6">
    <source>
        <dbReference type="ARBA" id="ARBA00022989"/>
    </source>
</evidence>
<comment type="subcellular location">
    <subcellularLocation>
        <location evidence="1">Cell membrane</location>
        <topology evidence="1">Multi-pass membrane protein</topology>
    </subcellularLocation>
</comment>